<organism evidence="1 2">
    <name type="scientific">Prevotella histicola</name>
    <dbReference type="NCBI Taxonomy" id="470565"/>
    <lineage>
        <taxon>Bacteria</taxon>
        <taxon>Pseudomonadati</taxon>
        <taxon>Bacteroidota</taxon>
        <taxon>Bacteroidia</taxon>
        <taxon>Bacteroidales</taxon>
        <taxon>Prevotellaceae</taxon>
        <taxon>Prevotella</taxon>
    </lineage>
</organism>
<sequence length="140" mass="16393">MEDNYDDIINLPHHVSKNRPQMSLYKRAAQFMPFMAVKGLKEVLAEVERYTEPKEDLMEDRKDLLDRKLSILQGFLEISPDVVVTYFEPDKRKAGGKYLTVTAQLKDIQMERKRIILSSGEKIPFENIKDLDSKLFEEIE</sequence>
<evidence type="ECO:0000313" key="1">
    <source>
        <dbReference type="EMBL" id="MBF1415391.1"/>
    </source>
</evidence>
<name>A0A930HYQ7_9BACT</name>
<dbReference type="EMBL" id="JABZSQ010000133">
    <property type="protein sequence ID" value="MBF1415391.1"/>
    <property type="molecule type" value="Genomic_DNA"/>
</dbReference>
<dbReference type="Proteomes" id="UP000757461">
    <property type="component" value="Unassembled WGS sequence"/>
</dbReference>
<reference evidence="1" key="1">
    <citation type="submission" date="2020-04" db="EMBL/GenBank/DDBJ databases">
        <title>Deep metagenomics examines the oral microbiome during advanced dental caries in children, revealing novel taxa and co-occurrences with host molecules.</title>
        <authorList>
            <person name="Baker J.L."/>
            <person name="Morton J.T."/>
            <person name="Dinis M."/>
            <person name="Alvarez R."/>
            <person name="Tran N.C."/>
            <person name="Knight R."/>
            <person name="Edlund A."/>
        </authorList>
    </citation>
    <scope>NUCLEOTIDE SEQUENCE</scope>
    <source>
        <strain evidence="1">JCVI_25_bin.9</strain>
    </source>
</reference>
<comment type="caution">
    <text evidence="1">The sequence shown here is derived from an EMBL/GenBank/DDBJ whole genome shotgun (WGS) entry which is preliminary data.</text>
</comment>
<proteinExistence type="predicted"/>
<dbReference type="RefSeq" id="WP_219495794.1">
    <property type="nucleotide sequence ID" value="NZ_JABZST010000013.1"/>
</dbReference>
<accession>A0A930HYQ7</accession>
<dbReference type="AlphaFoldDB" id="A0A930HYQ7"/>
<protein>
    <recommendedName>
        <fullName evidence="3">YolD-like protein</fullName>
    </recommendedName>
</protein>
<evidence type="ECO:0000313" key="2">
    <source>
        <dbReference type="Proteomes" id="UP000757461"/>
    </source>
</evidence>
<gene>
    <name evidence="1" type="ORF">HXN33_07405</name>
</gene>
<evidence type="ECO:0008006" key="3">
    <source>
        <dbReference type="Google" id="ProtNLM"/>
    </source>
</evidence>